<keyword evidence="2" id="KW-1185">Reference proteome</keyword>
<dbReference type="GO" id="GO:0017183">
    <property type="term" value="P:protein histidyl modification to diphthamide"/>
    <property type="evidence" value="ECO:0007669"/>
    <property type="project" value="InterPro"/>
</dbReference>
<feature type="chain" id="PRO_5044259716" evidence="1">
    <location>
        <begin position="22"/>
        <end position="239"/>
    </location>
</feature>
<dbReference type="RefSeq" id="XP_039140333.1">
    <property type="nucleotide sequence ID" value="XM_039284399.1"/>
</dbReference>
<dbReference type="GO" id="GO:0046872">
    <property type="term" value="F:metal ion binding"/>
    <property type="evidence" value="ECO:0007669"/>
    <property type="project" value="InterPro"/>
</dbReference>
<proteinExistence type="predicted"/>
<dbReference type="PANTHER" id="PTHR21454">
    <property type="entry name" value="DPH3 HOMOLOG-RELATED"/>
    <property type="match status" value="1"/>
</dbReference>
<evidence type="ECO:0000313" key="3">
    <source>
        <dbReference type="RefSeq" id="XP_039140333.1"/>
    </source>
</evidence>
<accession>A0AB40CK29</accession>
<evidence type="ECO:0000256" key="1">
    <source>
        <dbReference type="SAM" id="SignalP"/>
    </source>
</evidence>
<sequence>MAVPATVVVVIMAALMVAVEAGDQNSVFQPCSDAKIQRWDGFTVGVAIAPPESFIFNGTQLSPCDSRLRLSSNNGAYLAVFRPKVDEISLLTVNTSSLSSATATGFMVAFAGRKYAARSLPIFVGNSSFTVTSFTLVLEFNKGTLQNLYWKTDGCSSCSGTSSFVCLNKQYCAVKTTSCKGHNGQVDCSIGVQLAFSGTDKHDSVLNSWYEISNLRQYSLFGLYSNLKNSLTSQFNNII</sequence>
<dbReference type="InterPro" id="IPR044248">
    <property type="entry name" value="DPH3/4-like"/>
</dbReference>
<name>A0AB40CK29_DIOCR</name>
<evidence type="ECO:0000313" key="2">
    <source>
        <dbReference type="Proteomes" id="UP001515500"/>
    </source>
</evidence>
<dbReference type="PANTHER" id="PTHR21454:SF41">
    <property type="entry name" value="EXPP1 PROTEIN"/>
    <property type="match status" value="1"/>
</dbReference>
<dbReference type="GeneID" id="120277537"/>
<keyword evidence="1" id="KW-0732">Signal</keyword>
<feature type="signal peptide" evidence="1">
    <location>
        <begin position="1"/>
        <end position="21"/>
    </location>
</feature>
<protein>
    <submittedName>
        <fullName evidence="3">Uncharacterized protein LOC120277537</fullName>
    </submittedName>
</protein>
<gene>
    <name evidence="3" type="primary">LOC120277537</name>
</gene>
<organism evidence="2 3">
    <name type="scientific">Dioscorea cayennensis subsp. rotundata</name>
    <name type="common">White Guinea yam</name>
    <name type="synonym">Dioscorea rotundata</name>
    <dbReference type="NCBI Taxonomy" id="55577"/>
    <lineage>
        <taxon>Eukaryota</taxon>
        <taxon>Viridiplantae</taxon>
        <taxon>Streptophyta</taxon>
        <taxon>Embryophyta</taxon>
        <taxon>Tracheophyta</taxon>
        <taxon>Spermatophyta</taxon>
        <taxon>Magnoliopsida</taxon>
        <taxon>Liliopsida</taxon>
        <taxon>Dioscoreales</taxon>
        <taxon>Dioscoreaceae</taxon>
        <taxon>Dioscorea</taxon>
    </lineage>
</organism>
<dbReference type="GO" id="GO:0005829">
    <property type="term" value="C:cytosol"/>
    <property type="evidence" value="ECO:0007669"/>
    <property type="project" value="TreeGrafter"/>
</dbReference>
<dbReference type="AlphaFoldDB" id="A0AB40CK29"/>
<reference evidence="3" key="1">
    <citation type="submission" date="2025-08" db="UniProtKB">
        <authorList>
            <consortium name="RefSeq"/>
        </authorList>
    </citation>
    <scope>IDENTIFICATION</scope>
</reference>
<dbReference type="Proteomes" id="UP001515500">
    <property type="component" value="Chromosome 15"/>
</dbReference>